<protein>
    <recommendedName>
        <fullName evidence="5">Phage tail tape measure protein, lambda family</fullName>
    </recommendedName>
</protein>
<evidence type="ECO:0000256" key="2">
    <source>
        <dbReference type="SAM" id="MobiDB-lite"/>
    </source>
</evidence>
<gene>
    <name evidence="3" type="ORF">RM532_09035</name>
</gene>
<feature type="coiled-coil region" evidence="1">
    <location>
        <begin position="8"/>
        <end position="38"/>
    </location>
</feature>
<comment type="caution">
    <text evidence="3">The sequence shown here is derived from an EMBL/GenBank/DDBJ whole genome shotgun (WGS) entry which is preliminary data.</text>
</comment>
<accession>A0ABU3C0K8</accession>
<evidence type="ECO:0008006" key="5">
    <source>
        <dbReference type="Google" id="ProtNLM"/>
    </source>
</evidence>
<evidence type="ECO:0000256" key="1">
    <source>
        <dbReference type="SAM" id="Coils"/>
    </source>
</evidence>
<keyword evidence="1" id="KW-0175">Coiled coil</keyword>
<feature type="region of interest" description="Disordered" evidence="2">
    <location>
        <begin position="395"/>
        <end position="452"/>
    </location>
</feature>
<evidence type="ECO:0000313" key="4">
    <source>
        <dbReference type="Proteomes" id="UP001251857"/>
    </source>
</evidence>
<dbReference type="RefSeq" id="WP_311652959.1">
    <property type="nucleotide sequence ID" value="NZ_JAVRIB010000008.1"/>
</dbReference>
<evidence type="ECO:0000313" key="3">
    <source>
        <dbReference type="EMBL" id="MDT0635103.1"/>
    </source>
</evidence>
<sequence>MPGRADNLDLALRIRADLQRAREELRSAERDLIEFGTAGDKAETGLRGMNQQVDRSERGLKRFSDSGDRVRRVLGALAGAAAFGALARGAGQVVQNLEEVQRTALSLGESVEEVQELNFVFRQFGLDTNDVSDALNTLADRALDAQGGMASFIDDFALIGITVDDLRGKDPVQLFELFVDRISQIEDVTRRNAAAVRIFGDDLGRRLLPFLVDGADGFDKLRQEARDANAVLSEAAVDGAAAASREFRKLREIFSAQFTQAVAGNADEFQDLAEILSSDDVIQGLEVIIGGLARMSGWLLQVTSLLSEAGQGIGEAFARADVGADNAADRVDDRIAEVQRRLEGDFSGSGLAAGRFGPGAVRQGDAAGAEREALEDELRRLLELRQRLASEASAAAQARIDAEGDAPEEPESPRTPSIPSLPPVGGGDDGDDAAAEAAEEAAEARRESEEALRDRIQAMEKSRRSNQGMVESLEEEIELSQLGNRERAQEIAVRRLNRDATDEQREAVRELAGRLFDLKEQSEDTAEGMSEFFAEAAREIQSSLADFLIRPFEEGLDGLLASFADTLQRMAAEAAAAQITDAVFGSEFGQTGDIGGLLSQGAGFLGGLFGGGGGGFNFSGVGAQASGVSSLLPTSTAFAGIPGLANGGTARAGLPHIVGERGPELFIPQMTGQVVPNGQFSAGEPITVENIIRTRDPDTTVESRAVRGRRAHQSLQRGRRSL</sequence>
<feature type="compositionally biased region" description="Acidic residues" evidence="2">
    <location>
        <begin position="428"/>
        <end position="441"/>
    </location>
</feature>
<dbReference type="EMBL" id="JAVRIB010000008">
    <property type="protein sequence ID" value="MDT0635103.1"/>
    <property type="molecule type" value="Genomic_DNA"/>
</dbReference>
<proteinExistence type="predicted"/>
<reference evidence="3 4" key="1">
    <citation type="submission" date="2023-09" db="EMBL/GenBank/DDBJ databases">
        <authorList>
            <person name="Rey-Velasco X."/>
        </authorList>
    </citation>
    <scope>NUCLEOTIDE SEQUENCE [LARGE SCALE GENOMIC DNA]</scope>
    <source>
        <strain evidence="3 4">W335</strain>
    </source>
</reference>
<feature type="compositionally biased region" description="Basic residues" evidence="2">
    <location>
        <begin position="706"/>
        <end position="722"/>
    </location>
</feature>
<feature type="coiled-coil region" evidence="1">
    <location>
        <begin position="364"/>
        <end position="391"/>
    </location>
</feature>
<feature type="compositionally biased region" description="Basic and acidic residues" evidence="2">
    <location>
        <begin position="442"/>
        <end position="452"/>
    </location>
</feature>
<keyword evidence="4" id="KW-1185">Reference proteome</keyword>
<name>A0ABU3C0K8_9GAMM</name>
<dbReference type="Proteomes" id="UP001251857">
    <property type="component" value="Unassembled WGS sequence"/>
</dbReference>
<feature type="region of interest" description="Disordered" evidence="2">
    <location>
        <begin position="698"/>
        <end position="722"/>
    </location>
</feature>
<organism evidence="3 4">
    <name type="scientific">Spectribacter hydrogenoxidans</name>
    <dbReference type="NCBI Taxonomy" id="3075608"/>
    <lineage>
        <taxon>Bacteria</taxon>
        <taxon>Pseudomonadati</taxon>
        <taxon>Pseudomonadota</taxon>
        <taxon>Gammaproteobacteria</taxon>
        <taxon>Salinisphaerales</taxon>
        <taxon>Salinisphaeraceae</taxon>
        <taxon>Spectribacter</taxon>
    </lineage>
</organism>